<dbReference type="STRING" id="1802407.A3I40_03510"/>
<dbReference type="AlphaFoldDB" id="A0A1F7VBW1"/>
<protein>
    <submittedName>
        <fullName evidence="1">Uncharacterized protein</fullName>
    </submittedName>
</protein>
<sequence length="232" mass="26876">MGKYNKTLREEAMNLRKLGRSYADISSTLNSKIPKSTLSYWFQGLDLSDEQRRQMKERADQRLKMARQLALAANKSKREVYLNSMRVRISYLGGLLDNYDIAKIALTMLYLGEGSKTQRGALMFGNSDPAIIALFVKLLRRCYDVDEKKFRCTLQCRADQDIIGLQEFWSKVTKIPQQQFYKAQIDPRTIGRPSKKLDYKGVCRIDYFSSDVYNELTTIVQEISKQYYGPVV</sequence>
<accession>A0A1F7VBW1</accession>
<comment type="caution">
    <text evidence="1">The sequence shown here is derived from an EMBL/GenBank/DDBJ whole genome shotgun (WGS) entry which is preliminary data.</text>
</comment>
<evidence type="ECO:0000313" key="1">
    <source>
        <dbReference type="EMBL" id="OGL87484.1"/>
    </source>
</evidence>
<dbReference type="EMBL" id="MGEP01000006">
    <property type="protein sequence ID" value="OGL87484.1"/>
    <property type="molecule type" value="Genomic_DNA"/>
</dbReference>
<name>A0A1F7VBW1_9BACT</name>
<proteinExistence type="predicted"/>
<organism evidence="1 2">
    <name type="scientific">Candidatus Uhrbacteria bacterium RIFCSPLOWO2_02_FULL_48_12</name>
    <dbReference type="NCBI Taxonomy" id="1802407"/>
    <lineage>
        <taxon>Bacteria</taxon>
        <taxon>Candidatus Uhriibacteriota</taxon>
    </lineage>
</organism>
<gene>
    <name evidence="1" type="ORF">A3I40_03510</name>
</gene>
<dbReference type="Proteomes" id="UP000178723">
    <property type="component" value="Unassembled WGS sequence"/>
</dbReference>
<reference evidence="1 2" key="1">
    <citation type="journal article" date="2016" name="Nat. Commun.">
        <title>Thousands of microbial genomes shed light on interconnected biogeochemical processes in an aquifer system.</title>
        <authorList>
            <person name="Anantharaman K."/>
            <person name="Brown C.T."/>
            <person name="Hug L.A."/>
            <person name="Sharon I."/>
            <person name="Castelle C.J."/>
            <person name="Probst A.J."/>
            <person name="Thomas B.C."/>
            <person name="Singh A."/>
            <person name="Wilkins M.J."/>
            <person name="Karaoz U."/>
            <person name="Brodie E.L."/>
            <person name="Williams K.H."/>
            <person name="Hubbard S.S."/>
            <person name="Banfield J.F."/>
        </authorList>
    </citation>
    <scope>NUCLEOTIDE SEQUENCE [LARGE SCALE GENOMIC DNA]</scope>
</reference>
<evidence type="ECO:0000313" key="2">
    <source>
        <dbReference type="Proteomes" id="UP000178723"/>
    </source>
</evidence>